<dbReference type="EMBL" id="BK015191">
    <property type="protein sequence ID" value="DAD95374.1"/>
    <property type="molecule type" value="Genomic_DNA"/>
</dbReference>
<protein>
    <submittedName>
        <fullName evidence="2">Uncharacterized protein</fullName>
    </submittedName>
</protein>
<feature type="transmembrane region" description="Helical" evidence="1">
    <location>
        <begin position="6"/>
        <end position="24"/>
    </location>
</feature>
<name>A0A8S5NKV7_9CAUD</name>
<accession>A0A8S5NKV7</accession>
<keyword evidence="1" id="KW-1133">Transmembrane helix</keyword>
<reference evidence="2" key="1">
    <citation type="journal article" date="2021" name="Proc. Natl. Acad. Sci. U.S.A.">
        <title>A Catalog of Tens of Thousands of Viruses from Human Metagenomes Reveals Hidden Associations with Chronic Diseases.</title>
        <authorList>
            <person name="Tisza M.J."/>
            <person name="Buck C.B."/>
        </authorList>
    </citation>
    <scope>NUCLEOTIDE SEQUENCE</scope>
    <source>
        <strain evidence="2">CtsNK10</strain>
    </source>
</reference>
<proteinExistence type="predicted"/>
<evidence type="ECO:0000256" key="1">
    <source>
        <dbReference type="SAM" id="Phobius"/>
    </source>
</evidence>
<sequence length="53" mass="6344">MGNFHWLYLNHSIVSYYLTFFFFLTQMINFKVITLFNRVVGSCLVPICDFIQT</sequence>
<organism evidence="2">
    <name type="scientific">Podoviridae sp. ctsNK10</name>
    <dbReference type="NCBI Taxonomy" id="2826582"/>
    <lineage>
        <taxon>Viruses</taxon>
        <taxon>Duplodnaviria</taxon>
        <taxon>Heunggongvirae</taxon>
        <taxon>Uroviricota</taxon>
        <taxon>Caudoviricetes</taxon>
    </lineage>
</organism>
<evidence type="ECO:0000313" key="2">
    <source>
        <dbReference type="EMBL" id="DAD95374.1"/>
    </source>
</evidence>
<keyword evidence="1" id="KW-0472">Membrane</keyword>
<keyword evidence="1" id="KW-0812">Transmembrane</keyword>